<keyword evidence="4" id="KW-1003">Cell membrane</keyword>
<evidence type="ECO:0000256" key="6">
    <source>
        <dbReference type="ARBA" id="ARBA00022989"/>
    </source>
</evidence>
<feature type="transmembrane region" description="Helical" evidence="10">
    <location>
        <begin position="356"/>
        <end position="375"/>
    </location>
</feature>
<feature type="transmembrane region" description="Helical" evidence="10">
    <location>
        <begin position="197"/>
        <end position="217"/>
    </location>
</feature>
<evidence type="ECO:0000256" key="2">
    <source>
        <dbReference type="ARBA" id="ARBA00022448"/>
    </source>
</evidence>
<name>A0ABV8SKN5_9GAMM</name>
<feature type="transmembrane region" description="Helical" evidence="10">
    <location>
        <begin position="164"/>
        <end position="185"/>
    </location>
</feature>
<dbReference type="NCBIfam" id="TIGR00797">
    <property type="entry name" value="matE"/>
    <property type="match status" value="1"/>
</dbReference>
<sequence length="455" mass="48626">MRDFTKDSITRHLLVTAAPVAISMLAQILNQLVDLYFVTKLGAEATAGVSAAGNVVFAIAALTQVLAAGTVALVSLAVGRQDRTDANQIFNQSFMLAIVWSAIAIAVLYAVMGPYLGSLSADAATYQAGVTFTSWVLPGLVLLMPMTVLSSALRGTGIVQPATLVYVLTVVVNAILAPVLIAGWGTGIALGVQGAGLATTLASIVGIVVLMLWFPRLQPLLALTPSLMRPRFAQWRRLLAIGLPAGGEMVLMFVFVAIIYFVIRDFGPQAQAGFGIGWRIMHTILLPGISIAFAVGPIAGQNFGAGNSDRVRETFRRASVLGTTVMIVTAALVHGYPDAMLRLFASDPQATEVAVAFLRSMSWMFVAQGLVYICSMMFQGLGNTRPSLLSSGIRLLTFAVPAIWLSFDPHFYLEQVWYLCVASVVLQAAVSLWLLDRQLKLRLVVAPEPLAARNC</sequence>
<gene>
    <name evidence="11" type="ORF">ACFPN2_00020</name>
</gene>
<keyword evidence="8 10" id="KW-0472">Membrane</keyword>
<reference evidence="12" key="1">
    <citation type="journal article" date="2019" name="Int. J. Syst. Evol. Microbiol.">
        <title>The Global Catalogue of Microorganisms (GCM) 10K type strain sequencing project: providing services to taxonomists for standard genome sequencing and annotation.</title>
        <authorList>
            <consortium name="The Broad Institute Genomics Platform"/>
            <consortium name="The Broad Institute Genome Sequencing Center for Infectious Disease"/>
            <person name="Wu L."/>
            <person name="Ma J."/>
        </authorList>
    </citation>
    <scope>NUCLEOTIDE SEQUENCE [LARGE SCALE GENOMIC DNA]</scope>
    <source>
        <strain evidence="12">CGMCC 1.10759</strain>
    </source>
</reference>
<proteinExistence type="predicted"/>
<feature type="transmembrane region" description="Helical" evidence="10">
    <location>
        <begin position="318"/>
        <end position="336"/>
    </location>
</feature>
<evidence type="ECO:0000256" key="8">
    <source>
        <dbReference type="ARBA" id="ARBA00023136"/>
    </source>
</evidence>
<protein>
    <recommendedName>
        <fullName evidence="9">Multidrug-efflux transporter</fullName>
    </recommendedName>
</protein>
<dbReference type="EMBL" id="JBHSDU010000001">
    <property type="protein sequence ID" value="MFC4307452.1"/>
    <property type="molecule type" value="Genomic_DNA"/>
</dbReference>
<keyword evidence="6 10" id="KW-1133">Transmembrane helix</keyword>
<evidence type="ECO:0000256" key="10">
    <source>
        <dbReference type="SAM" id="Phobius"/>
    </source>
</evidence>
<evidence type="ECO:0000256" key="5">
    <source>
        <dbReference type="ARBA" id="ARBA00022692"/>
    </source>
</evidence>
<evidence type="ECO:0000256" key="3">
    <source>
        <dbReference type="ARBA" id="ARBA00022449"/>
    </source>
</evidence>
<feature type="transmembrane region" description="Helical" evidence="10">
    <location>
        <begin position="12"/>
        <end position="33"/>
    </location>
</feature>
<feature type="transmembrane region" description="Helical" evidence="10">
    <location>
        <begin position="132"/>
        <end position="152"/>
    </location>
</feature>
<dbReference type="InterPro" id="IPR002528">
    <property type="entry name" value="MATE_fam"/>
</dbReference>
<comment type="caution">
    <text evidence="11">The sequence shown here is derived from an EMBL/GenBank/DDBJ whole genome shotgun (WGS) entry which is preliminary data.</text>
</comment>
<evidence type="ECO:0000256" key="9">
    <source>
        <dbReference type="ARBA" id="ARBA00031636"/>
    </source>
</evidence>
<dbReference type="Pfam" id="PF01554">
    <property type="entry name" value="MatE"/>
    <property type="match status" value="2"/>
</dbReference>
<dbReference type="InterPro" id="IPR050222">
    <property type="entry name" value="MATE_MdtK"/>
</dbReference>
<accession>A0ABV8SKN5</accession>
<comment type="subcellular location">
    <subcellularLocation>
        <location evidence="1">Cell inner membrane</location>
        <topology evidence="1">Multi-pass membrane protein</topology>
    </subcellularLocation>
</comment>
<evidence type="ECO:0000256" key="7">
    <source>
        <dbReference type="ARBA" id="ARBA00023065"/>
    </source>
</evidence>
<keyword evidence="2" id="KW-0813">Transport</keyword>
<evidence type="ECO:0000313" key="12">
    <source>
        <dbReference type="Proteomes" id="UP001595904"/>
    </source>
</evidence>
<evidence type="ECO:0000313" key="11">
    <source>
        <dbReference type="EMBL" id="MFC4307452.1"/>
    </source>
</evidence>
<dbReference type="PIRSF" id="PIRSF006603">
    <property type="entry name" value="DinF"/>
    <property type="match status" value="1"/>
</dbReference>
<feature type="transmembrane region" description="Helical" evidence="10">
    <location>
        <begin position="238"/>
        <end position="263"/>
    </location>
</feature>
<feature type="transmembrane region" description="Helical" evidence="10">
    <location>
        <begin position="275"/>
        <end position="298"/>
    </location>
</feature>
<organism evidence="11 12">
    <name type="scientific">Steroidobacter flavus</name>
    <dbReference type="NCBI Taxonomy" id="1842136"/>
    <lineage>
        <taxon>Bacteria</taxon>
        <taxon>Pseudomonadati</taxon>
        <taxon>Pseudomonadota</taxon>
        <taxon>Gammaproteobacteria</taxon>
        <taxon>Steroidobacterales</taxon>
        <taxon>Steroidobacteraceae</taxon>
        <taxon>Steroidobacter</taxon>
    </lineage>
</organism>
<dbReference type="PANTHER" id="PTHR43298">
    <property type="entry name" value="MULTIDRUG RESISTANCE PROTEIN NORM-RELATED"/>
    <property type="match status" value="1"/>
</dbReference>
<keyword evidence="5 10" id="KW-0812">Transmembrane</keyword>
<keyword evidence="7" id="KW-0406">Ion transport</keyword>
<keyword evidence="3" id="KW-0050">Antiport</keyword>
<dbReference type="InterPro" id="IPR048279">
    <property type="entry name" value="MdtK-like"/>
</dbReference>
<feature type="transmembrane region" description="Helical" evidence="10">
    <location>
        <begin position="387"/>
        <end position="404"/>
    </location>
</feature>
<feature type="transmembrane region" description="Helical" evidence="10">
    <location>
        <begin position="89"/>
        <end position="112"/>
    </location>
</feature>
<dbReference type="Proteomes" id="UP001595904">
    <property type="component" value="Unassembled WGS sequence"/>
</dbReference>
<dbReference type="PANTHER" id="PTHR43298:SF2">
    <property type="entry name" value="FMN_FAD EXPORTER YEEO-RELATED"/>
    <property type="match status" value="1"/>
</dbReference>
<feature type="transmembrane region" description="Helical" evidence="10">
    <location>
        <begin position="53"/>
        <end position="77"/>
    </location>
</feature>
<evidence type="ECO:0000256" key="1">
    <source>
        <dbReference type="ARBA" id="ARBA00004429"/>
    </source>
</evidence>
<dbReference type="RefSeq" id="WP_380593730.1">
    <property type="nucleotide sequence ID" value="NZ_JBHSDU010000001.1"/>
</dbReference>
<keyword evidence="12" id="KW-1185">Reference proteome</keyword>
<feature type="transmembrane region" description="Helical" evidence="10">
    <location>
        <begin position="416"/>
        <end position="435"/>
    </location>
</feature>
<evidence type="ECO:0000256" key="4">
    <source>
        <dbReference type="ARBA" id="ARBA00022475"/>
    </source>
</evidence>